<sequence length="304" mass="32195">MKKYLYNSLKLALAGSALILGACAEADKPIDGIFSDVERGAVLRTVEIIDDEVLFDVATSTLVGGNFTVVLEAQDVEQGALLSEVEVYFGFRDNTDEAGADNDRDEVLVETIPASAFSPGPFALPRYQYTTTADAIQAALNLPGSEIFGGDQFTIRFEMVLTDGRRFSFANNTGTLTGAFYNARFLHTANIVCAPSVPTAGTWTVSTTDTFGDGWNGASLDVSIDGGPVNSIANVDDGVRPFASSTQGFTFEVPTGAQAISIVFVSGDFDEEVQFTITSANGNVVAEGDEPNAGQVLDFCPDNL</sequence>
<evidence type="ECO:0000256" key="1">
    <source>
        <dbReference type="SAM" id="SignalP"/>
    </source>
</evidence>
<evidence type="ECO:0000313" key="2">
    <source>
        <dbReference type="EMBL" id="MFD0796676.1"/>
    </source>
</evidence>
<protein>
    <recommendedName>
        <fullName evidence="4">DUF4382 domain-containing protein</fullName>
    </recommendedName>
</protein>
<dbReference type="Proteomes" id="UP001597012">
    <property type="component" value="Unassembled WGS sequence"/>
</dbReference>
<gene>
    <name evidence="2" type="ORF">ACFQZJ_04335</name>
</gene>
<proteinExistence type="predicted"/>
<feature type="chain" id="PRO_5045339333" description="DUF4382 domain-containing protein" evidence="1">
    <location>
        <begin position="27"/>
        <end position="304"/>
    </location>
</feature>
<evidence type="ECO:0008006" key="4">
    <source>
        <dbReference type="Google" id="ProtNLM"/>
    </source>
</evidence>
<keyword evidence="1" id="KW-0732">Signal</keyword>
<feature type="signal peptide" evidence="1">
    <location>
        <begin position="1"/>
        <end position="26"/>
    </location>
</feature>
<name>A0ABW3B030_9FLAO</name>
<dbReference type="RefSeq" id="WP_379932568.1">
    <property type="nucleotide sequence ID" value="NZ_JBHTHY010000003.1"/>
</dbReference>
<organism evidence="2 3">
    <name type="scientific">Maribacter chungangensis</name>
    <dbReference type="NCBI Taxonomy" id="1069117"/>
    <lineage>
        <taxon>Bacteria</taxon>
        <taxon>Pseudomonadati</taxon>
        <taxon>Bacteroidota</taxon>
        <taxon>Flavobacteriia</taxon>
        <taxon>Flavobacteriales</taxon>
        <taxon>Flavobacteriaceae</taxon>
        <taxon>Maribacter</taxon>
    </lineage>
</organism>
<accession>A0ABW3B030</accession>
<keyword evidence="3" id="KW-1185">Reference proteome</keyword>
<reference evidence="3" key="1">
    <citation type="journal article" date="2019" name="Int. J. Syst. Evol. Microbiol.">
        <title>The Global Catalogue of Microorganisms (GCM) 10K type strain sequencing project: providing services to taxonomists for standard genome sequencing and annotation.</title>
        <authorList>
            <consortium name="The Broad Institute Genomics Platform"/>
            <consortium name="The Broad Institute Genome Sequencing Center for Infectious Disease"/>
            <person name="Wu L."/>
            <person name="Ma J."/>
        </authorList>
    </citation>
    <scope>NUCLEOTIDE SEQUENCE [LARGE SCALE GENOMIC DNA]</scope>
    <source>
        <strain evidence="3">CCUG 61948</strain>
    </source>
</reference>
<evidence type="ECO:0000313" key="3">
    <source>
        <dbReference type="Proteomes" id="UP001597012"/>
    </source>
</evidence>
<comment type="caution">
    <text evidence="2">The sequence shown here is derived from an EMBL/GenBank/DDBJ whole genome shotgun (WGS) entry which is preliminary data.</text>
</comment>
<dbReference type="EMBL" id="JBHTHY010000003">
    <property type="protein sequence ID" value="MFD0796676.1"/>
    <property type="molecule type" value="Genomic_DNA"/>
</dbReference>
<dbReference type="PROSITE" id="PS51257">
    <property type="entry name" value="PROKAR_LIPOPROTEIN"/>
    <property type="match status" value="1"/>
</dbReference>